<comment type="caution">
    <text evidence="1">The sequence shown here is derived from an EMBL/GenBank/DDBJ whole genome shotgun (WGS) entry which is preliminary data.</text>
</comment>
<evidence type="ECO:0000313" key="1">
    <source>
        <dbReference type="EMBL" id="RNA34408.1"/>
    </source>
</evidence>
<dbReference type="AlphaFoldDB" id="A0A3M7SFQ8"/>
<evidence type="ECO:0000313" key="2">
    <source>
        <dbReference type="Proteomes" id="UP000276133"/>
    </source>
</evidence>
<dbReference type="Proteomes" id="UP000276133">
    <property type="component" value="Unassembled WGS sequence"/>
</dbReference>
<accession>A0A3M7SFQ8</accession>
<reference evidence="1 2" key="1">
    <citation type="journal article" date="2018" name="Sci. Rep.">
        <title>Genomic signatures of local adaptation to the degree of environmental predictability in rotifers.</title>
        <authorList>
            <person name="Franch-Gras L."/>
            <person name="Hahn C."/>
            <person name="Garcia-Roger E.M."/>
            <person name="Carmona M.J."/>
            <person name="Serra M."/>
            <person name="Gomez A."/>
        </authorList>
    </citation>
    <scope>NUCLEOTIDE SEQUENCE [LARGE SCALE GENOMIC DNA]</scope>
    <source>
        <strain evidence="1">HYR1</strain>
    </source>
</reference>
<organism evidence="1 2">
    <name type="scientific">Brachionus plicatilis</name>
    <name type="common">Marine rotifer</name>
    <name type="synonym">Brachionus muelleri</name>
    <dbReference type="NCBI Taxonomy" id="10195"/>
    <lineage>
        <taxon>Eukaryota</taxon>
        <taxon>Metazoa</taxon>
        <taxon>Spiralia</taxon>
        <taxon>Gnathifera</taxon>
        <taxon>Rotifera</taxon>
        <taxon>Eurotatoria</taxon>
        <taxon>Monogononta</taxon>
        <taxon>Pseudotrocha</taxon>
        <taxon>Ploima</taxon>
        <taxon>Brachionidae</taxon>
        <taxon>Brachionus</taxon>
    </lineage>
</organism>
<gene>
    <name evidence="1" type="ORF">BpHYR1_019068</name>
</gene>
<dbReference type="EMBL" id="REGN01001485">
    <property type="protein sequence ID" value="RNA34408.1"/>
    <property type="molecule type" value="Genomic_DNA"/>
</dbReference>
<protein>
    <submittedName>
        <fullName evidence="1">Uncharacterized protein</fullName>
    </submittedName>
</protein>
<sequence length="118" mass="12764">MDWSAALADTDVSDGETFCLSLMALRRFCELFSSSVSSSPSNNGFILRLIAELSDDAFNTLNGSSMFAFLTGLFCSSDVSMNICCCCWTDGLTVASVALLTWYLTLPSSLLIAYTFDS</sequence>
<proteinExistence type="predicted"/>
<keyword evidence="2" id="KW-1185">Reference proteome</keyword>
<name>A0A3M7SFQ8_BRAPC</name>